<gene>
    <name evidence="2" type="ORF">ITP53_31455</name>
</gene>
<organism evidence="2 3">
    <name type="scientific">Nonomuraea cypriaca</name>
    <dbReference type="NCBI Taxonomy" id="1187855"/>
    <lineage>
        <taxon>Bacteria</taxon>
        <taxon>Bacillati</taxon>
        <taxon>Actinomycetota</taxon>
        <taxon>Actinomycetes</taxon>
        <taxon>Streptosporangiales</taxon>
        <taxon>Streptosporangiaceae</taxon>
        <taxon>Nonomuraea</taxon>
    </lineage>
</organism>
<proteinExistence type="predicted"/>
<dbReference type="InterPro" id="IPR036291">
    <property type="entry name" value="NAD(P)-bd_dom_sf"/>
</dbReference>
<dbReference type="InterPro" id="IPR051397">
    <property type="entry name" value="Zn-ADH-like_protein"/>
</dbReference>
<dbReference type="InterPro" id="IPR013154">
    <property type="entry name" value="ADH-like_N"/>
</dbReference>
<dbReference type="Gene3D" id="3.40.50.720">
    <property type="entry name" value="NAD(P)-binding Rossmann-like Domain"/>
    <property type="match status" value="1"/>
</dbReference>
<comment type="caution">
    <text evidence="2">The sequence shown here is derived from an EMBL/GenBank/DDBJ whole genome shotgun (WGS) entry which is preliminary data.</text>
</comment>
<reference evidence="2" key="1">
    <citation type="submission" date="2020-11" db="EMBL/GenBank/DDBJ databases">
        <title>Whole-genome analyses of Nonomuraea sp. K274.</title>
        <authorList>
            <person name="Veyisoglu A."/>
        </authorList>
    </citation>
    <scope>NUCLEOTIDE SEQUENCE</scope>
    <source>
        <strain evidence="2">K274</strain>
    </source>
</reference>
<dbReference type="InterPro" id="IPR011032">
    <property type="entry name" value="GroES-like_sf"/>
</dbReference>
<dbReference type="AlphaFoldDB" id="A0A931AHD6"/>
<accession>A0A931AHD6</accession>
<dbReference type="EMBL" id="JADOGI010000113">
    <property type="protein sequence ID" value="MBF8190165.1"/>
    <property type="molecule type" value="Genomic_DNA"/>
</dbReference>
<dbReference type="InterPro" id="IPR013149">
    <property type="entry name" value="ADH-like_C"/>
</dbReference>
<keyword evidence="3" id="KW-1185">Reference proteome</keyword>
<dbReference type="InterPro" id="IPR020843">
    <property type="entry name" value="ER"/>
</dbReference>
<dbReference type="SUPFAM" id="SSF50129">
    <property type="entry name" value="GroES-like"/>
    <property type="match status" value="1"/>
</dbReference>
<dbReference type="GO" id="GO:0016491">
    <property type="term" value="F:oxidoreductase activity"/>
    <property type="evidence" value="ECO:0007669"/>
    <property type="project" value="InterPro"/>
</dbReference>
<dbReference type="Pfam" id="PF08240">
    <property type="entry name" value="ADH_N"/>
    <property type="match status" value="1"/>
</dbReference>
<dbReference type="Pfam" id="PF00107">
    <property type="entry name" value="ADH_zinc_N"/>
    <property type="match status" value="1"/>
</dbReference>
<dbReference type="PANTHER" id="PTHR43677:SF4">
    <property type="entry name" value="QUINONE OXIDOREDUCTASE-LIKE PROTEIN 2"/>
    <property type="match status" value="1"/>
</dbReference>
<feature type="domain" description="Enoyl reductase (ER)" evidence="1">
    <location>
        <begin position="10"/>
        <end position="325"/>
    </location>
</feature>
<dbReference type="Gene3D" id="3.90.180.10">
    <property type="entry name" value="Medium-chain alcohol dehydrogenases, catalytic domain"/>
    <property type="match status" value="1"/>
</dbReference>
<dbReference type="SUPFAM" id="SSF51735">
    <property type="entry name" value="NAD(P)-binding Rossmann-fold domains"/>
    <property type="match status" value="1"/>
</dbReference>
<sequence length="327" mass="33998">MRVVQVTRFGGPEVLVTTEQPDPVAGRGQVVVDVTAAEVLFLDKQLRSGLFREYFTVQPPYVPGTGVAGTVSSVGEDVDPGWLGRRVVAGTAKEGEYPGGGCAERAAVPVGEVFEVPAGLDLPEALAGLHDGLMALSLTEKAALQPGERVLVSAAGGSLGVWLVQLAHAAGAQVIAAARGERKLRHARRLGADVAVDYSEAGWAERVREATGGSGVDVVFDSAGGQLGRAAFDVTADGGRFFSYGAATGGVADVDAREAERRQVTVFGIEDEIAPEDWTRLAEQALSELAAGRIRPVIGQTLPLERATDAHAAIAARDVIGKTLLLT</sequence>
<evidence type="ECO:0000313" key="3">
    <source>
        <dbReference type="Proteomes" id="UP000605361"/>
    </source>
</evidence>
<dbReference type="SMART" id="SM00829">
    <property type="entry name" value="PKS_ER"/>
    <property type="match status" value="1"/>
</dbReference>
<dbReference type="Proteomes" id="UP000605361">
    <property type="component" value="Unassembled WGS sequence"/>
</dbReference>
<dbReference type="PANTHER" id="PTHR43677">
    <property type="entry name" value="SHORT-CHAIN DEHYDROGENASE/REDUCTASE"/>
    <property type="match status" value="1"/>
</dbReference>
<protein>
    <submittedName>
        <fullName evidence="2">Zinc-binding dehydrogenase</fullName>
    </submittedName>
</protein>
<evidence type="ECO:0000259" key="1">
    <source>
        <dbReference type="SMART" id="SM00829"/>
    </source>
</evidence>
<evidence type="ECO:0000313" key="2">
    <source>
        <dbReference type="EMBL" id="MBF8190165.1"/>
    </source>
</evidence>
<name>A0A931AHD6_9ACTN</name>